<feature type="non-terminal residue" evidence="1">
    <location>
        <position position="1"/>
    </location>
</feature>
<sequence length="577" mass="67698">PKLVKTYATFEPREFFHERSDGESGSLINRFARYIAINKKDLSDQTQFNIKYSTFYPIYKEDKFLKLVENVSTNDLPKLIVYTYIFRSKTEIPVLTDVLNALDEECTHRVTDQELTVCELLSILHAWMYLLPNKITKTTTYRTIMPKLLNKFNAHPNHNDFMQIVFFMGLWKQYKHGTDFMRQFIHANIETYLPANELNTMDFAILCNATYKTSVKVLNENFINRLIDEISNFHLDDPALLITFIKSARQNQIKSEKIIHHLKEIIFKNDEIIKSIDFRGYAHLFAYFADNLICDAEISNFFIEKCMNRIHQEYEQQEQISHFQSQDFRTKDLATFLWCCAHLSINLNDNGEIISEIILQKIHNLQYKYKSNELIDSVLSLWMLNCKSRELVKQIFTNRDIIHTNNMDKMKIESRKDLLISCVDIEQSDLFKTIGNVKGRNDSALQKLRQAPEYLVKNRPKLQLIGQFCTDLKQKYQIEKVSFVHQIQHLNISGIALEFADKSLCFIEVFDESNSLSDNKTPIGVFNLKLRLLKHSDCDICLINTFEATTDDDLKALLEKDIQDFLDRDENKNSIKI</sequence>
<proteinExistence type="evidence at transcript level"/>
<name>U5EPW1_9DIPT</name>
<reference evidence="1" key="1">
    <citation type="journal article" date="2014" name="Insect Biochem. Mol. Biol.">
        <title>An insight into the sialome of the frog biting fly, Corethrella appendiculata.</title>
        <authorList>
            <person name="Ribeiro J.M.C."/>
            <person name="Chagas A.C."/>
            <person name="Pham V.M."/>
            <person name="Lounibos L.P."/>
            <person name="Calvo E."/>
        </authorList>
    </citation>
    <scope>NUCLEOTIDE SEQUENCE</scope>
    <source>
        <tissue evidence="1">Salivary glands</tissue>
    </source>
</reference>
<dbReference type="AlphaFoldDB" id="U5EPW1"/>
<protein>
    <submittedName>
        <fullName evidence="1">Uncharacterized protein</fullName>
    </submittedName>
</protein>
<organism evidence="1">
    <name type="scientific">Corethrella appendiculata</name>
    <dbReference type="NCBI Taxonomy" id="1370023"/>
    <lineage>
        <taxon>Eukaryota</taxon>
        <taxon>Metazoa</taxon>
        <taxon>Ecdysozoa</taxon>
        <taxon>Arthropoda</taxon>
        <taxon>Hexapoda</taxon>
        <taxon>Insecta</taxon>
        <taxon>Pterygota</taxon>
        <taxon>Neoptera</taxon>
        <taxon>Endopterygota</taxon>
        <taxon>Diptera</taxon>
        <taxon>Nematocera</taxon>
        <taxon>Culicoidea</taxon>
        <taxon>Chaoboridae</taxon>
        <taxon>Corethrella</taxon>
    </lineage>
</organism>
<dbReference type="EMBL" id="GANO01004586">
    <property type="protein sequence ID" value="JAB55285.1"/>
    <property type="molecule type" value="mRNA"/>
</dbReference>
<accession>U5EPW1</accession>
<evidence type="ECO:0000313" key="1">
    <source>
        <dbReference type="EMBL" id="JAB55285.1"/>
    </source>
</evidence>